<keyword evidence="3" id="KW-0238">DNA-binding</keyword>
<dbReference type="InterPro" id="IPR036388">
    <property type="entry name" value="WH-like_DNA-bd_sf"/>
</dbReference>
<dbReference type="Gene3D" id="1.10.10.10">
    <property type="entry name" value="Winged helix-like DNA-binding domain superfamily/Winged helix DNA-binding domain"/>
    <property type="match status" value="1"/>
</dbReference>
<keyword evidence="4" id="KW-0804">Transcription</keyword>
<accession>A0A0A3Z5W6</accession>
<organism evidence="6 7">
    <name type="scientific">Erwinia typographi</name>
    <dbReference type="NCBI Taxonomy" id="371042"/>
    <lineage>
        <taxon>Bacteria</taxon>
        <taxon>Pseudomonadati</taxon>
        <taxon>Pseudomonadota</taxon>
        <taxon>Gammaproteobacteria</taxon>
        <taxon>Enterobacterales</taxon>
        <taxon>Erwiniaceae</taxon>
        <taxon>Erwinia</taxon>
    </lineage>
</organism>
<evidence type="ECO:0000313" key="6">
    <source>
        <dbReference type="EMBL" id="KGT93001.1"/>
    </source>
</evidence>
<protein>
    <recommendedName>
        <fullName evidence="5">HTH lysR-type domain-containing protein</fullName>
    </recommendedName>
</protein>
<dbReference type="InterPro" id="IPR058163">
    <property type="entry name" value="LysR-type_TF_proteobact-type"/>
</dbReference>
<evidence type="ECO:0000256" key="2">
    <source>
        <dbReference type="ARBA" id="ARBA00023015"/>
    </source>
</evidence>
<sequence length="302" mass="33141">MAELTMINSSDFLALKMFITVAEQLNFRAAAELLGVSASAVSQQISGFEGRLGLRLFNRTTRSVNLTEDGKTLYQQAAPLLENLAGALTHAHTNSKIIKGKIRIHAFRSAAEMFLDRKLPGFLASFPDVHIDTTTHDSPVDLVTGGYDLSLRLGEVLDPGLVAVPVGGQLHQIVVAAPSYLEKHPAIKQPEDLRQHNCIGWRWPGALAAEPWQFMDNGQLKNIPVTGNLLVDDRERQFQAAIAGTGVAQVTAERVSAHLISGALCRILDEWEMAFPGYYLCWTAGKSMSPAMRALIDWLRQQ</sequence>
<dbReference type="RefSeq" id="WP_034892985.1">
    <property type="nucleotide sequence ID" value="NZ_JRUQ01000038.1"/>
</dbReference>
<dbReference type="InterPro" id="IPR036390">
    <property type="entry name" value="WH_DNA-bd_sf"/>
</dbReference>
<dbReference type="PANTHER" id="PTHR30537:SF1">
    <property type="entry name" value="HTH-TYPE TRANSCRIPTIONAL REGULATOR PGRR"/>
    <property type="match status" value="1"/>
</dbReference>
<dbReference type="GO" id="GO:0003700">
    <property type="term" value="F:DNA-binding transcription factor activity"/>
    <property type="evidence" value="ECO:0007669"/>
    <property type="project" value="InterPro"/>
</dbReference>
<dbReference type="SUPFAM" id="SSF53850">
    <property type="entry name" value="Periplasmic binding protein-like II"/>
    <property type="match status" value="1"/>
</dbReference>
<proteinExistence type="inferred from homology"/>
<keyword evidence="7" id="KW-1185">Reference proteome</keyword>
<dbReference type="PANTHER" id="PTHR30537">
    <property type="entry name" value="HTH-TYPE TRANSCRIPTIONAL REGULATOR"/>
    <property type="match status" value="1"/>
</dbReference>
<dbReference type="GO" id="GO:0006351">
    <property type="term" value="P:DNA-templated transcription"/>
    <property type="evidence" value="ECO:0007669"/>
    <property type="project" value="TreeGrafter"/>
</dbReference>
<evidence type="ECO:0000313" key="7">
    <source>
        <dbReference type="Proteomes" id="UP000030351"/>
    </source>
</evidence>
<dbReference type="AlphaFoldDB" id="A0A0A3Z5W6"/>
<evidence type="ECO:0000256" key="1">
    <source>
        <dbReference type="ARBA" id="ARBA00009437"/>
    </source>
</evidence>
<reference evidence="6 7" key="1">
    <citation type="submission" date="2014-10" db="EMBL/GenBank/DDBJ databases">
        <title>Genome sequence of Erwinia typographi M043b.</title>
        <authorList>
            <person name="Chan K.-G."/>
            <person name="Tan W.-S."/>
        </authorList>
    </citation>
    <scope>NUCLEOTIDE SEQUENCE [LARGE SCALE GENOMIC DNA]</scope>
    <source>
        <strain evidence="6 7">M043b</strain>
    </source>
</reference>
<dbReference type="PROSITE" id="PS50931">
    <property type="entry name" value="HTH_LYSR"/>
    <property type="match status" value="1"/>
</dbReference>
<dbReference type="FunFam" id="1.10.10.10:FF:000001">
    <property type="entry name" value="LysR family transcriptional regulator"/>
    <property type="match status" value="1"/>
</dbReference>
<dbReference type="EMBL" id="JRUQ01000038">
    <property type="protein sequence ID" value="KGT93001.1"/>
    <property type="molecule type" value="Genomic_DNA"/>
</dbReference>
<dbReference type="GO" id="GO:0043565">
    <property type="term" value="F:sequence-specific DNA binding"/>
    <property type="evidence" value="ECO:0007669"/>
    <property type="project" value="TreeGrafter"/>
</dbReference>
<evidence type="ECO:0000259" key="5">
    <source>
        <dbReference type="PROSITE" id="PS50931"/>
    </source>
</evidence>
<evidence type="ECO:0000256" key="3">
    <source>
        <dbReference type="ARBA" id="ARBA00023125"/>
    </source>
</evidence>
<dbReference type="InterPro" id="IPR005119">
    <property type="entry name" value="LysR_subst-bd"/>
</dbReference>
<keyword evidence="2" id="KW-0805">Transcription regulation</keyword>
<dbReference type="Pfam" id="PF03466">
    <property type="entry name" value="LysR_substrate"/>
    <property type="match status" value="1"/>
</dbReference>
<name>A0A0A3Z5W6_9GAMM</name>
<dbReference type="SUPFAM" id="SSF46785">
    <property type="entry name" value="Winged helix' DNA-binding domain"/>
    <property type="match status" value="1"/>
</dbReference>
<dbReference type="InterPro" id="IPR000847">
    <property type="entry name" value="LysR_HTH_N"/>
</dbReference>
<dbReference type="Proteomes" id="UP000030351">
    <property type="component" value="Unassembled WGS sequence"/>
</dbReference>
<comment type="caution">
    <text evidence="6">The sequence shown here is derived from an EMBL/GenBank/DDBJ whole genome shotgun (WGS) entry which is preliminary data.</text>
</comment>
<dbReference type="Gene3D" id="3.40.190.290">
    <property type="match status" value="1"/>
</dbReference>
<feature type="domain" description="HTH lysR-type" evidence="5">
    <location>
        <begin position="15"/>
        <end position="67"/>
    </location>
</feature>
<comment type="similarity">
    <text evidence="1">Belongs to the LysR transcriptional regulatory family.</text>
</comment>
<evidence type="ECO:0000256" key="4">
    <source>
        <dbReference type="ARBA" id="ARBA00023163"/>
    </source>
</evidence>
<dbReference type="OrthoDB" id="9813056at2"/>
<dbReference type="eggNOG" id="COG0583">
    <property type="taxonomic scope" value="Bacteria"/>
</dbReference>
<dbReference type="STRING" id="371042.NG99_12370"/>
<dbReference type="Pfam" id="PF00126">
    <property type="entry name" value="HTH_1"/>
    <property type="match status" value="1"/>
</dbReference>
<gene>
    <name evidence="6" type="ORF">NG99_12370</name>
</gene>